<dbReference type="Pfam" id="PF00892">
    <property type="entry name" value="EamA"/>
    <property type="match status" value="2"/>
</dbReference>
<keyword evidence="3 7" id="KW-0812">Transmembrane</keyword>
<evidence type="ECO:0000256" key="3">
    <source>
        <dbReference type="ARBA" id="ARBA00022692"/>
    </source>
</evidence>
<feature type="transmembrane region" description="Helical" evidence="7">
    <location>
        <begin position="264"/>
        <end position="281"/>
    </location>
</feature>
<dbReference type="RefSeq" id="WP_202955886.1">
    <property type="nucleotide sequence ID" value="NZ_JAPCID010000042.1"/>
</dbReference>
<sequence length="336" mass="33892">MKLVRRHSALFALIAAGLLWGLTVPLSKLALEWLPGGWLTVVRFALAAPLLAVVARKDLRRAVTPQILFAGAVGYGIVILLQNAGIHATSVSHAALIVGAVPALVALIAAATGKGSTGPAAWVGFALALTGVGIVAGGGGGGSTLGGDALVFASVTLSATFVVVQPRLLRGQNPMAVTAVQMVAGALIAIPNAALEGIPAAPATLTPVVALVALILAGTLLPFALFAYGQSRVSPELAGAFLNLEPLVGAAAGALAFGDPFGPVQLLGGAVIIAGIALSTAPPRRTVTPVTDRRHAGRTHRVRRAAPRDARQHPHTEGPRSGDYVSSSTPPHSSHS</sequence>
<organism evidence="9 10">
    <name type="scientific">Solirubrobacter deserti</name>
    <dbReference type="NCBI Taxonomy" id="2282478"/>
    <lineage>
        <taxon>Bacteria</taxon>
        <taxon>Bacillati</taxon>
        <taxon>Actinomycetota</taxon>
        <taxon>Thermoleophilia</taxon>
        <taxon>Solirubrobacterales</taxon>
        <taxon>Solirubrobacteraceae</taxon>
        <taxon>Solirubrobacter</taxon>
    </lineage>
</organism>
<feature type="transmembrane region" description="Helical" evidence="7">
    <location>
        <begin position="67"/>
        <end position="88"/>
    </location>
</feature>
<dbReference type="SUPFAM" id="SSF103481">
    <property type="entry name" value="Multidrug resistance efflux transporter EmrE"/>
    <property type="match status" value="2"/>
</dbReference>
<feature type="compositionally biased region" description="Low complexity" evidence="6">
    <location>
        <begin position="326"/>
        <end position="336"/>
    </location>
</feature>
<proteinExistence type="inferred from homology"/>
<feature type="transmembrane region" description="Helical" evidence="7">
    <location>
        <begin position="176"/>
        <end position="195"/>
    </location>
</feature>
<feature type="transmembrane region" description="Helical" evidence="7">
    <location>
        <begin position="145"/>
        <end position="164"/>
    </location>
</feature>
<evidence type="ECO:0000259" key="8">
    <source>
        <dbReference type="Pfam" id="PF00892"/>
    </source>
</evidence>
<accession>A0ABT4RQP7</accession>
<dbReference type="InterPro" id="IPR050638">
    <property type="entry name" value="AA-Vitamin_Transporters"/>
</dbReference>
<protein>
    <submittedName>
        <fullName evidence="9">DMT family transporter</fullName>
    </submittedName>
</protein>
<dbReference type="InterPro" id="IPR037185">
    <property type="entry name" value="EmrE-like"/>
</dbReference>
<dbReference type="Gene3D" id="1.10.3730.20">
    <property type="match status" value="1"/>
</dbReference>
<feature type="domain" description="EamA" evidence="8">
    <location>
        <begin position="147"/>
        <end position="279"/>
    </location>
</feature>
<dbReference type="InterPro" id="IPR000620">
    <property type="entry name" value="EamA_dom"/>
</dbReference>
<keyword evidence="5 7" id="KW-0472">Membrane</keyword>
<feature type="domain" description="EamA" evidence="8">
    <location>
        <begin position="9"/>
        <end position="135"/>
    </location>
</feature>
<feature type="transmembrane region" description="Helical" evidence="7">
    <location>
        <begin position="37"/>
        <end position="55"/>
    </location>
</feature>
<evidence type="ECO:0000256" key="7">
    <source>
        <dbReference type="SAM" id="Phobius"/>
    </source>
</evidence>
<evidence type="ECO:0000313" key="9">
    <source>
        <dbReference type="EMBL" id="MDA0140616.1"/>
    </source>
</evidence>
<comment type="subcellular location">
    <subcellularLocation>
        <location evidence="1">Membrane</location>
        <topology evidence="1">Multi-pass membrane protein</topology>
    </subcellularLocation>
</comment>
<comment type="similarity">
    <text evidence="2">Belongs to the EamA transporter family.</text>
</comment>
<dbReference type="Proteomes" id="UP001147700">
    <property type="component" value="Unassembled WGS sequence"/>
</dbReference>
<feature type="transmembrane region" description="Helical" evidence="7">
    <location>
        <begin position="207"/>
        <end position="228"/>
    </location>
</feature>
<feature type="transmembrane region" description="Helical" evidence="7">
    <location>
        <begin position="240"/>
        <end position="258"/>
    </location>
</feature>
<evidence type="ECO:0000256" key="4">
    <source>
        <dbReference type="ARBA" id="ARBA00022989"/>
    </source>
</evidence>
<gene>
    <name evidence="9" type="ORF">OJ962_24175</name>
</gene>
<reference evidence="9" key="1">
    <citation type="submission" date="2022-10" db="EMBL/GenBank/DDBJ databases">
        <title>The WGS of Solirubrobacter sp. CPCC 204708.</title>
        <authorList>
            <person name="Jiang Z."/>
        </authorList>
    </citation>
    <scope>NUCLEOTIDE SEQUENCE</scope>
    <source>
        <strain evidence="9">CPCC 204708</strain>
    </source>
</reference>
<evidence type="ECO:0000256" key="2">
    <source>
        <dbReference type="ARBA" id="ARBA00007362"/>
    </source>
</evidence>
<dbReference type="EMBL" id="JAPCID010000042">
    <property type="protein sequence ID" value="MDA0140616.1"/>
    <property type="molecule type" value="Genomic_DNA"/>
</dbReference>
<dbReference type="PANTHER" id="PTHR32322">
    <property type="entry name" value="INNER MEMBRANE TRANSPORTER"/>
    <property type="match status" value="1"/>
</dbReference>
<dbReference type="PANTHER" id="PTHR32322:SF2">
    <property type="entry name" value="EAMA DOMAIN-CONTAINING PROTEIN"/>
    <property type="match status" value="1"/>
</dbReference>
<evidence type="ECO:0000256" key="5">
    <source>
        <dbReference type="ARBA" id="ARBA00023136"/>
    </source>
</evidence>
<feature type="region of interest" description="Disordered" evidence="6">
    <location>
        <begin position="284"/>
        <end position="336"/>
    </location>
</feature>
<evidence type="ECO:0000256" key="1">
    <source>
        <dbReference type="ARBA" id="ARBA00004141"/>
    </source>
</evidence>
<feature type="compositionally biased region" description="Basic residues" evidence="6">
    <location>
        <begin position="295"/>
        <end position="305"/>
    </location>
</feature>
<keyword evidence="4 7" id="KW-1133">Transmembrane helix</keyword>
<name>A0ABT4RQP7_9ACTN</name>
<evidence type="ECO:0000313" key="10">
    <source>
        <dbReference type="Proteomes" id="UP001147700"/>
    </source>
</evidence>
<comment type="caution">
    <text evidence="9">The sequence shown here is derived from an EMBL/GenBank/DDBJ whole genome shotgun (WGS) entry which is preliminary data.</text>
</comment>
<feature type="transmembrane region" description="Helical" evidence="7">
    <location>
        <begin position="94"/>
        <end position="113"/>
    </location>
</feature>
<keyword evidence="10" id="KW-1185">Reference proteome</keyword>
<feature type="compositionally biased region" description="Basic and acidic residues" evidence="6">
    <location>
        <begin position="306"/>
        <end position="320"/>
    </location>
</feature>
<feature type="transmembrane region" description="Helical" evidence="7">
    <location>
        <begin position="120"/>
        <end position="139"/>
    </location>
</feature>
<evidence type="ECO:0000256" key="6">
    <source>
        <dbReference type="SAM" id="MobiDB-lite"/>
    </source>
</evidence>